<evidence type="ECO:0000256" key="3">
    <source>
        <dbReference type="ARBA" id="ARBA00022525"/>
    </source>
</evidence>
<dbReference type="PANTHER" id="PTHR13234:SF8">
    <property type="entry name" value="GAMMA-INTERFERON-INDUCIBLE LYSOSOMAL THIOL REDUCTASE"/>
    <property type="match status" value="1"/>
</dbReference>
<dbReference type="AlphaFoldDB" id="A0A7J6MMT9"/>
<dbReference type="Proteomes" id="UP000591131">
    <property type="component" value="Unassembled WGS sequence"/>
</dbReference>
<evidence type="ECO:0000256" key="1">
    <source>
        <dbReference type="ARBA" id="ARBA00004613"/>
    </source>
</evidence>
<evidence type="ECO:0000313" key="7">
    <source>
        <dbReference type="EMBL" id="KAF4672902.1"/>
    </source>
</evidence>
<dbReference type="SUPFAM" id="SSF52833">
    <property type="entry name" value="Thioredoxin-like"/>
    <property type="match status" value="1"/>
</dbReference>
<evidence type="ECO:0000313" key="8">
    <source>
        <dbReference type="Proteomes" id="UP000591131"/>
    </source>
</evidence>
<dbReference type="GO" id="GO:0016671">
    <property type="term" value="F:oxidoreductase activity, acting on a sulfur group of donors, disulfide as acceptor"/>
    <property type="evidence" value="ECO:0007669"/>
    <property type="project" value="InterPro"/>
</dbReference>
<keyword evidence="5" id="KW-0325">Glycoprotein</keyword>
<feature type="chain" id="PRO_5029621165" evidence="6">
    <location>
        <begin position="19"/>
        <end position="213"/>
    </location>
</feature>
<reference evidence="7 8" key="1">
    <citation type="submission" date="2020-04" db="EMBL/GenBank/DDBJ databases">
        <title>Perkinsus chesapeaki whole genome sequence.</title>
        <authorList>
            <person name="Bogema D.R."/>
        </authorList>
    </citation>
    <scope>NUCLEOTIDE SEQUENCE [LARGE SCALE GENOMIC DNA]</scope>
    <source>
        <strain evidence="7">ATCC PRA-425</strain>
    </source>
</reference>
<comment type="caution">
    <text evidence="7">The sequence shown here is derived from an EMBL/GenBank/DDBJ whole genome shotgun (WGS) entry which is preliminary data.</text>
</comment>
<evidence type="ECO:0000256" key="4">
    <source>
        <dbReference type="ARBA" id="ARBA00022729"/>
    </source>
</evidence>
<proteinExistence type="inferred from homology"/>
<evidence type="ECO:0000256" key="6">
    <source>
        <dbReference type="SAM" id="SignalP"/>
    </source>
</evidence>
<dbReference type="EMBL" id="JAAPAO010000096">
    <property type="protein sequence ID" value="KAF4672902.1"/>
    <property type="molecule type" value="Genomic_DNA"/>
</dbReference>
<sequence>MIAHIITVLSIIGRLIAGVDVELYYESLCPFCQDFITEDLYCVMNQPDLEKHINLTFVPYGNADINETTKTITCQHGEDECHFNFYEGCMIAKGGQDQLHTFRAVSALEGSEKLTDDAAEHACKTFGLNFDAITACRNSDQAYELQKRFAEMTEEARRNFTEQYVPWIVINGEHIDGDDFANILCKALREHPRKCECPESGGFLHPRPGLSLA</sequence>
<keyword evidence="3" id="KW-0964">Secreted</keyword>
<dbReference type="InterPro" id="IPR004911">
    <property type="entry name" value="Interferon-induced_GILT"/>
</dbReference>
<comment type="subcellular location">
    <subcellularLocation>
        <location evidence="1">Secreted</location>
    </subcellularLocation>
</comment>
<comment type="similarity">
    <text evidence="2">Belongs to the GILT family.</text>
</comment>
<dbReference type="GO" id="GO:0005576">
    <property type="term" value="C:extracellular region"/>
    <property type="evidence" value="ECO:0007669"/>
    <property type="project" value="UniProtKB-SubCell"/>
</dbReference>
<dbReference type="Gene3D" id="3.40.30.10">
    <property type="entry name" value="Glutaredoxin"/>
    <property type="match status" value="1"/>
</dbReference>
<dbReference type="OrthoDB" id="958254at2759"/>
<keyword evidence="4 6" id="KW-0732">Signal</keyword>
<keyword evidence="8" id="KW-1185">Reference proteome</keyword>
<evidence type="ECO:0000256" key="5">
    <source>
        <dbReference type="ARBA" id="ARBA00023180"/>
    </source>
</evidence>
<name>A0A7J6MMT9_PERCH</name>
<dbReference type="InterPro" id="IPR036249">
    <property type="entry name" value="Thioredoxin-like_sf"/>
</dbReference>
<accession>A0A7J6MMT9</accession>
<evidence type="ECO:0000256" key="2">
    <source>
        <dbReference type="ARBA" id="ARBA00005679"/>
    </source>
</evidence>
<protein>
    <submittedName>
        <fullName evidence="7">Lysosomal thiol</fullName>
    </submittedName>
</protein>
<dbReference type="PANTHER" id="PTHR13234">
    <property type="entry name" value="GAMMA-INTERFERON INDUCIBLE LYSOSOMAL THIOL REDUCTASE GILT"/>
    <property type="match status" value="1"/>
</dbReference>
<feature type="signal peptide" evidence="6">
    <location>
        <begin position="1"/>
        <end position="18"/>
    </location>
</feature>
<gene>
    <name evidence="7" type="primary">IFI30_4</name>
    <name evidence="7" type="ORF">FOL47_011253</name>
</gene>
<dbReference type="Pfam" id="PF03227">
    <property type="entry name" value="GILT"/>
    <property type="match status" value="1"/>
</dbReference>
<organism evidence="7 8">
    <name type="scientific">Perkinsus chesapeaki</name>
    <name type="common">Clam parasite</name>
    <name type="synonym">Perkinsus andrewsi</name>
    <dbReference type="NCBI Taxonomy" id="330153"/>
    <lineage>
        <taxon>Eukaryota</taxon>
        <taxon>Sar</taxon>
        <taxon>Alveolata</taxon>
        <taxon>Perkinsozoa</taxon>
        <taxon>Perkinsea</taxon>
        <taxon>Perkinsida</taxon>
        <taxon>Perkinsidae</taxon>
        <taxon>Perkinsus</taxon>
    </lineage>
</organism>